<dbReference type="FunFam" id="1.25.40.1030:FF:000002">
    <property type="entry name" value="Protein transport protein sec16"/>
    <property type="match status" value="1"/>
</dbReference>
<feature type="compositionally biased region" description="Polar residues" evidence="17">
    <location>
        <begin position="239"/>
        <end position="263"/>
    </location>
</feature>
<evidence type="ECO:0000256" key="9">
    <source>
        <dbReference type="ARBA" id="ARBA00022553"/>
    </source>
</evidence>
<feature type="region of interest" description="Disordered" evidence="17">
    <location>
        <begin position="1988"/>
        <end position="2069"/>
    </location>
</feature>
<dbReference type="GO" id="GO:0016192">
    <property type="term" value="P:vesicle-mediated transport"/>
    <property type="evidence" value="ECO:0007669"/>
    <property type="project" value="UniProtKB-KW"/>
</dbReference>
<feature type="compositionally biased region" description="Low complexity" evidence="17">
    <location>
        <begin position="565"/>
        <end position="578"/>
    </location>
</feature>
<evidence type="ECO:0000256" key="14">
    <source>
        <dbReference type="ARBA" id="ARBA00023034"/>
    </source>
</evidence>
<evidence type="ECO:0000256" key="11">
    <source>
        <dbReference type="ARBA" id="ARBA00022848"/>
    </source>
</evidence>
<evidence type="ECO:0000256" key="2">
    <source>
        <dbReference type="ARBA" id="ARBA00004406"/>
    </source>
</evidence>
<feature type="region of interest" description="Disordered" evidence="17">
    <location>
        <begin position="384"/>
        <end position="604"/>
    </location>
</feature>
<comment type="function">
    <text evidence="16">Plays a role in the organization of the endoplasmic reticulum exit sites (ERES), also known as transitional endoplasmic reticulum (tER). Required for secretory cargo traffic from the endoplasmic reticulum to the Golgi apparatus.</text>
</comment>
<feature type="region of interest" description="Disordered" evidence="17">
    <location>
        <begin position="623"/>
        <end position="689"/>
    </location>
</feature>
<feature type="region of interest" description="Disordered" evidence="17">
    <location>
        <begin position="149"/>
        <end position="344"/>
    </location>
</feature>
<feature type="compositionally biased region" description="Low complexity" evidence="17">
    <location>
        <begin position="1269"/>
        <end position="1303"/>
    </location>
</feature>
<comment type="subcellular location">
    <subcellularLocation>
        <location evidence="3">Cytoplasm</location>
        <location evidence="3">Cytosol</location>
    </subcellularLocation>
    <subcellularLocation>
        <location evidence="5">Cytoplasm</location>
        <location evidence="5">Perinuclear region</location>
    </subcellularLocation>
    <subcellularLocation>
        <location evidence="2">Endoplasmic reticulum membrane</location>
        <topology evidence="2">Peripheral membrane protein</topology>
    </subcellularLocation>
    <subcellularLocation>
        <location evidence="1">Golgi apparatus membrane</location>
        <topology evidence="1">Peripheral membrane protein</topology>
    </subcellularLocation>
    <subcellularLocation>
        <location evidence="4">Microsome membrane</location>
    </subcellularLocation>
</comment>
<feature type="region of interest" description="Disordered" evidence="17">
    <location>
        <begin position="847"/>
        <end position="905"/>
    </location>
</feature>
<dbReference type="InterPro" id="IPR024340">
    <property type="entry name" value="Sec16_CCD"/>
</dbReference>
<feature type="region of interest" description="Disordered" evidence="17">
    <location>
        <begin position="792"/>
        <end position="832"/>
    </location>
</feature>
<evidence type="ECO:0000256" key="6">
    <source>
        <dbReference type="ARBA" id="ARBA00005927"/>
    </source>
</evidence>
<dbReference type="GO" id="GO:0012507">
    <property type="term" value="C:ER to Golgi transport vesicle membrane"/>
    <property type="evidence" value="ECO:0007669"/>
    <property type="project" value="TreeGrafter"/>
</dbReference>
<feature type="compositionally biased region" description="Polar residues" evidence="17">
    <location>
        <begin position="579"/>
        <end position="592"/>
    </location>
</feature>
<evidence type="ECO:0000256" key="1">
    <source>
        <dbReference type="ARBA" id="ARBA00004395"/>
    </source>
</evidence>
<dbReference type="CDD" id="cd09233">
    <property type="entry name" value="ACE1-Sec16-like"/>
    <property type="match status" value="1"/>
</dbReference>
<evidence type="ECO:0000256" key="5">
    <source>
        <dbReference type="ARBA" id="ARBA00004556"/>
    </source>
</evidence>
<dbReference type="EMBL" id="BEZZ01002047">
    <property type="protein sequence ID" value="GCC21077.1"/>
    <property type="molecule type" value="Genomic_DNA"/>
</dbReference>
<dbReference type="GO" id="GO:0005829">
    <property type="term" value="C:cytosol"/>
    <property type="evidence" value="ECO:0007669"/>
    <property type="project" value="UniProtKB-SubCell"/>
</dbReference>
<feature type="compositionally biased region" description="Polar residues" evidence="17">
    <location>
        <begin position="877"/>
        <end position="888"/>
    </location>
</feature>
<evidence type="ECO:0000256" key="13">
    <source>
        <dbReference type="ARBA" id="ARBA00022927"/>
    </source>
</evidence>
<dbReference type="GO" id="GO:0051668">
    <property type="term" value="P:localization within membrane"/>
    <property type="evidence" value="ECO:0007669"/>
    <property type="project" value="UniProtKB-ARBA"/>
</dbReference>
<dbReference type="OrthoDB" id="8918678at2759"/>
<gene>
    <name evidence="20" type="ORF">chiPu_0019544</name>
</gene>
<organism evidence="20 21">
    <name type="scientific">Chiloscyllium punctatum</name>
    <name type="common">Brownbanded bambooshark</name>
    <name type="synonym">Hemiscyllium punctatum</name>
    <dbReference type="NCBI Taxonomy" id="137246"/>
    <lineage>
        <taxon>Eukaryota</taxon>
        <taxon>Metazoa</taxon>
        <taxon>Chordata</taxon>
        <taxon>Craniata</taxon>
        <taxon>Vertebrata</taxon>
        <taxon>Chondrichthyes</taxon>
        <taxon>Elasmobranchii</taxon>
        <taxon>Galeomorphii</taxon>
        <taxon>Galeoidea</taxon>
        <taxon>Orectolobiformes</taxon>
        <taxon>Hemiscylliidae</taxon>
        <taxon>Chiloscyllium</taxon>
    </lineage>
</organism>
<dbReference type="Pfam" id="PF12932">
    <property type="entry name" value="Sec16"/>
    <property type="match status" value="1"/>
</dbReference>
<evidence type="ECO:0000256" key="15">
    <source>
        <dbReference type="ARBA" id="ARBA00023136"/>
    </source>
</evidence>
<feature type="region of interest" description="Disordered" evidence="17">
    <location>
        <begin position="1"/>
        <end position="131"/>
    </location>
</feature>
<feature type="compositionally biased region" description="Polar residues" evidence="17">
    <location>
        <begin position="516"/>
        <end position="526"/>
    </location>
</feature>
<feature type="compositionally biased region" description="Polar residues" evidence="17">
    <location>
        <begin position="2221"/>
        <end position="2232"/>
    </location>
</feature>
<dbReference type="GO" id="GO:0048471">
    <property type="term" value="C:perinuclear region of cytoplasm"/>
    <property type="evidence" value="ECO:0007669"/>
    <property type="project" value="UniProtKB-SubCell"/>
</dbReference>
<dbReference type="STRING" id="137246.A0A401RSG4"/>
<dbReference type="Gene3D" id="1.25.40.1030">
    <property type="match status" value="1"/>
</dbReference>
<keyword evidence="21" id="KW-1185">Reference proteome</keyword>
<evidence type="ECO:0000259" key="18">
    <source>
        <dbReference type="Pfam" id="PF12931"/>
    </source>
</evidence>
<dbReference type="GO" id="GO:0000139">
    <property type="term" value="C:Golgi membrane"/>
    <property type="evidence" value="ECO:0007669"/>
    <property type="project" value="UniProtKB-SubCell"/>
</dbReference>
<dbReference type="GO" id="GO:0070973">
    <property type="term" value="P:protein localization to endoplasmic reticulum exit site"/>
    <property type="evidence" value="ECO:0007669"/>
    <property type="project" value="TreeGrafter"/>
</dbReference>
<evidence type="ECO:0000256" key="7">
    <source>
        <dbReference type="ARBA" id="ARBA00022448"/>
    </source>
</evidence>
<evidence type="ECO:0000256" key="16">
    <source>
        <dbReference type="RuleBase" id="RU364101"/>
    </source>
</evidence>
<feature type="compositionally biased region" description="Low complexity" evidence="17">
    <location>
        <begin position="1144"/>
        <end position="1158"/>
    </location>
</feature>
<evidence type="ECO:0000256" key="8">
    <source>
        <dbReference type="ARBA" id="ARBA00022490"/>
    </source>
</evidence>
<feature type="compositionally biased region" description="Polar residues" evidence="17">
    <location>
        <begin position="847"/>
        <end position="856"/>
    </location>
</feature>
<feature type="compositionally biased region" description="Basic and acidic residues" evidence="17">
    <location>
        <begin position="2059"/>
        <end position="2069"/>
    </location>
</feature>
<evidence type="ECO:0000313" key="21">
    <source>
        <dbReference type="Proteomes" id="UP000287033"/>
    </source>
</evidence>
<proteinExistence type="inferred from homology"/>
<dbReference type="Pfam" id="PF12931">
    <property type="entry name" value="TPR_Sec16"/>
    <property type="match status" value="1"/>
</dbReference>
<comment type="similarity">
    <text evidence="6 16">Belongs to the SEC16 family.</text>
</comment>
<feature type="compositionally biased region" description="Basic and acidic residues" evidence="17">
    <location>
        <begin position="889"/>
        <end position="898"/>
    </location>
</feature>
<feature type="domain" description="Sec16 central conserved" evidence="19">
    <location>
        <begin position="1390"/>
        <end position="1467"/>
    </location>
</feature>
<dbReference type="GO" id="GO:0015031">
    <property type="term" value="P:protein transport"/>
    <property type="evidence" value="ECO:0007669"/>
    <property type="project" value="UniProtKB-KW"/>
</dbReference>
<reference evidence="20 21" key="1">
    <citation type="journal article" date="2018" name="Nat. Ecol. Evol.">
        <title>Shark genomes provide insights into elasmobranch evolution and the origin of vertebrates.</title>
        <authorList>
            <person name="Hara Y"/>
            <person name="Yamaguchi K"/>
            <person name="Onimaru K"/>
            <person name="Kadota M"/>
            <person name="Koyanagi M"/>
            <person name="Keeley SD"/>
            <person name="Tatsumi K"/>
            <person name="Tanaka K"/>
            <person name="Motone F"/>
            <person name="Kageyama Y"/>
            <person name="Nozu R"/>
            <person name="Adachi N"/>
            <person name="Nishimura O"/>
            <person name="Nakagawa R"/>
            <person name="Tanegashima C"/>
            <person name="Kiyatake I"/>
            <person name="Matsumoto R"/>
            <person name="Murakumo K"/>
            <person name="Nishida K"/>
            <person name="Terakita A"/>
            <person name="Kuratani S"/>
            <person name="Sato K"/>
            <person name="Hyodo S Kuraku.S."/>
        </authorList>
    </citation>
    <scope>NUCLEOTIDE SEQUENCE [LARGE SCALE GENOMIC DNA]</scope>
</reference>
<feature type="compositionally biased region" description="Polar residues" evidence="17">
    <location>
        <begin position="2164"/>
        <end position="2178"/>
    </location>
</feature>
<feature type="domain" description="Sec16 Sec23-binding" evidence="18">
    <location>
        <begin position="1536"/>
        <end position="1773"/>
    </location>
</feature>
<feature type="region of interest" description="Disordered" evidence="17">
    <location>
        <begin position="1096"/>
        <end position="1117"/>
    </location>
</feature>
<feature type="compositionally biased region" description="Polar residues" evidence="17">
    <location>
        <begin position="213"/>
        <end position="227"/>
    </location>
</feature>
<keyword evidence="15 16" id="KW-0472">Membrane</keyword>
<accession>A0A401RSG4</accession>
<feature type="compositionally biased region" description="Polar residues" evidence="17">
    <location>
        <begin position="195"/>
        <end position="205"/>
    </location>
</feature>
<feature type="compositionally biased region" description="Pro residues" evidence="17">
    <location>
        <begin position="1"/>
        <end position="12"/>
    </location>
</feature>
<feature type="compositionally biased region" description="Basic and acidic residues" evidence="17">
    <location>
        <begin position="549"/>
        <end position="559"/>
    </location>
</feature>
<keyword evidence="13 16" id="KW-0653">Protein transport</keyword>
<comment type="caution">
    <text evidence="20">The sequence shown here is derived from an EMBL/GenBank/DDBJ whole genome shotgun (WGS) entry which is preliminary data.</text>
</comment>
<feature type="region of interest" description="Disordered" evidence="17">
    <location>
        <begin position="2086"/>
        <end position="2105"/>
    </location>
</feature>
<keyword evidence="12 16" id="KW-0931">ER-Golgi transport</keyword>
<dbReference type="GO" id="GO:0007029">
    <property type="term" value="P:endoplasmic reticulum organization"/>
    <property type="evidence" value="ECO:0007669"/>
    <property type="project" value="UniProtKB-ARBA"/>
</dbReference>
<keyword evidence="10 16" id="KW-0256">Endoplasmic reticulum</keyword>
<evidence type="ECO:0000313" key="20">
    <source>
        <dbReference type="EMBL" id="GCC21077.1"/>
    </source>
</evidence>
<dbReference type="GO" id="GO:0005789">
    <property type="term" value="C:endoplasmic reticulum membrane"/>
    <property type="evidence" value="ECO:0007669"/>
    <property type="project" value="UniProtKB-SubCell"/>
</dbReference>
<feature type="compositionally biased region" description="Basic and acidic residues" evidence="17">
    <location>
        <begin position="2032"/>
        <end position="2046"/>
    </location>
</feature>
<evidence type="ECO:0000256" key="4">
    <source>
        <dbReference type="ARBA" id="ARBA00004524"/>
    </source>
</evidence>
<feature type="region of interest" description="Disordered" evidence="17">
    <location>
        <begin position="1909"/>
        <end position="1932"/>
    </location>
</feature>
<dbReference type="GO" id="GO:0070971">
    <property type="term" value="C:endoplasmic reticulum exit site"/>
    <property type="evidence" value="ECO:0007669"/>
    <property type="project" value="UniProtKB-ARBA"/>
</dbReference>
<evidence type="ECO:0000256" key="3">
    <source>
        <dbReference type="ARBA" id="ARBA00004514"/>
    </source>
</evidence>
<feature type="region of interest" description="Disordered" evidence="17">
    <location>
        <begin position="979"/>
        <end position="1031"/>
    </location>
</feature>
<keyword evidence="7 16" id="KW-0813">Transport</keyword>
<dbReference type="Proteomes" id="UP000287033">
    <property type="component" value="Unassembled WGS sequence"/>
</dbReference>
<feature type="region of interest" description="Disordered" evidence="17">
    <location>
        <begin position="1256"/>
        <end position="1304"/>
    </location>
</feature>
<dbReference type="InterPro" id="IPR024298">
    <property type="entry name" value="Sec16_Sec23-bd"/>
</dbReference>
<protein>
    <recommendedName>
        <fullName evidence="16">Protein transport protein sec16</fullName>
    </recommendedName>
</protein>
<dbReference type="PANTHER" id="PTHR13402:SF13">
    <property type="entry name" value="PROTEIN TRANSPORT PROTEIN SEC16A"/>
    <property type="match status" value="1"/>
</dbReference>
<feature type="compositionally biased region" description="Polar residues" evidence="17">
    <location>
        <begin position="281"/>
        <end position="299"/>
    </location>
</feature>
<evidence type="ECO:0000256" key="10">
    <source>
        <dbReference type="ARBA" id="ARBA00022824"/>
    </source>
</evidence>
<keyword evidence="14 16" id="KW-0333">Golgi apparatus</keyword>
<keyword evidence="11" id="KW-0492">Microsome</keyword>
<keyword evidence="9" id="KW-0597">Phosphoprotein</keyword>
<feature type="region of interest" description="Disordered" evidence="17">
    <location>
        <begin position="1132"/>
        <end position="1174"/>
    </location>
</feature>
<feature type="compositionally biased region" description="Polar residues" evidence="17">
    <location>
        <begin position="66"/>
        <end position="80"/>
    </location>
</feature>
<feature type="region of interest" description="Disordered" evidence="17">
    <location>
        <begin position="730"/>
        <end position="766"/>
    </location>
</feature>
<keyword evidence="8" id="KW-0963">Cytoplasm</keyword>
<feature type="compositionally biased region" description="Low complexity" evidence="17">
    <location>
        <begin position="495"/>
        <end position="511"/>
    </location>
</feature>
<name>A0A401RSG4_CHIPU</name>
<feature type="compositionally biased region" description="Low complexity" evidence="17">
    <location>
        <begin position="13"/>
        <end position="22"/>
    </location>
</feature>
<dbReference type="OMA" id="YKSPYDL"/>
<dbReference type="PANTHER" id="PTHR13402">
    <property type="entry name" value="RGPR-RELATED"/>
    <property type="match status" value="1"/>
</dbReference>
<dbReference type="GO" id="GO:0007030">
    <property type="term" value="P:Golgi organization"/>
    <property type="evidence" value="ECO:0007669"/>
    <property type="project" value="TreeGrafter"/>
</dbReference>
<evidence type="ECO:0000256" key="17">
    <source>
        <dbReference type="SAM" id="MobiDB-lite"/>
    </source>
</evidence>
<evidence type="ECO:0000256" key="12">
    <source>
        <dbReference type="ARBA" id="ARBA00022892"/>
    </source>
</evidence>
<feature type="region of interest" description="Disordered" evidence="17">
    <location>
        <begin position="2142"/>
        <end position="2246"/>
    </location>
</feature>
<evidence type="ECO:0000259" key="19">
    <source>
        <dbReference type="Pfam" id="PF12932"/>
    </source>
</evidence>
<comment type="subunit">
    <text evidence="16">SEC16A and SEC16B are each present in multiple copies in a heteromeric complex.</text>
</comment>
<sequence length="2246" mass="244773">MQSPTMQPPPSRSSPGDGSTTGAPLSGGAHNVFRRNAPYRRPNTPLSGAPATLPPPPVTDPFGLGQQMQANSSPSLQNAVNGGLPNLNRLAGSQLPWPTDGMPCALGERREPYGAPAPLPPAPRFGEAGQFTPAAPLQGAEAGQALPQEPSYFHTGLGSESSEMGQARPVARNLHGQEGGQEPHSFPPAPPTFLPQFQQSSSQWAVSHGSRPPSVQNYFQPSDPQTQGFGGYCAPQPVPLQQSHAAGSHYQQHHSPSLESQVQFFGAEHQDIAQPSPFPQLPQNQQHFSGTGFVQSEDWQSGPPREVCQQQAIPHSGHQADCPAPRSDPPPGDSEPGTISMFFKGSEVENKETLMPEQSSAVSASIGEAFQPSTGPFFSAQPLPELCTGNAEPRGLGPQPPVPCGVYSISSGEPGGAVDSTQPHDGGLVLEDENSEFVQNQEVLPTEPDRTPVAFQPMPGLVNQGLHAIRNVSGAGPPPNLETPDPAHHPLRCDSISSNHSSASHSSGSSLRRSHAQTNTFIQQESGKPPTDSLNRFFEQIDSSPLSRDPLHPGREADSAGRPLYYSQLSQSPALSSPKPMTTFQASANSSFEPVRSHGQLPVKPVEVDQAKMVMELNQSTVTTVGQRHGAGTSDISPGNLEQPPDNLENIRMPQPHSNLYAGVGTSKSVARPAPEESHKRPSSRVSGVWVKSESPAATLWAQSELPSFSAGIMLAPAAPAVPAAAKLEVIQPPEDSSKGLSYPVPPGNMENPPQVAEDRAPKKQTTPSYATLLVPTPASPTPAVLLARPLQTSPHIPSPECPLRDRGDGQSAAFASPVPPNPELVTTVQGASHAQAPLNLAANSRITPRTGSEGQSVDPAITTSPPPSQDPGVIVTSPTSNLQPSSDSGKDEMRNRGFDQPNPSTNCELLDFTLHSTVPNQPLTSMNPAVSLPLGSTSQQSVPCHTYTTGLYMNDKAGFYLQVTADVQQQQPITTVSGQQAVPPLPPVTHDQRQPGSLPVSGQCPSASFGYPGSGPTQPPAQEQHLPTQAAVTTAAAPQPLTHHDVMPQHPYPPGQPHAGYGYAYPYMCQDYGADPQQPYVMPYSSYPTLDPRVGQQMSYPLTDSRGNHSYYQDDPYRRYARYGRYDVNNMSYKESEREKTSRPSSRASQSSNRPTSRQGCTEDLYGGRSGREGYPGYYPDYYNSQYQYRDSAHWDRYDPAAYDPRYRDYREYEMPYWYYGPYRELYTDRRNGFENLWHYDPRYDVSFDEGSRQDLYPDEFDGHSTHSEQSVHSALSSHSVRSRRSSFGSRSQQSQIYRSQQDLTVEAPAHAASTDYTYGQYSQSTVHPGYSDYQYRYPTETDWQPLEKAGAPPRPVTPEKFTVPHLCVRFSPGGQLLKVLPNLPSEGQPALVELHSLEMILQHMPEQEDLKKFPGPLVKEETHKVDVINFAQNKATECLRNDELLDKESASLLWELIVLLCRQNGTVIGTDIAELLLREHRSVWLPGKSPNEANLIDFNNDLVPRAEDESCLFTDSFLDGNTTENPAKDTERFRELLLFGRKKDALESAMKHGLWGHALLLASKMDSRTHAKVMTRFANSLPINDPLQTVYQLMSGRMPAAATCCGDERWGDWRPHLAMVLSNLSNGPDLDRKTITTMGDTLATKGLLDASHFCYLMAQVGFGVYTRKTTKLVLIGSNHSWSFLKFASNGAIQRTEAYEYAQALGNQVCFLPNFQVFKFIYACRLAEMGLAAQAFHYCEVIARTVLKNPVYYSAVFLSQLIQISTRLRFFDPQLKERSEQEWHVEPDWIKHLRQIENQLKDGALVCRSGRTTPQPFCSSTPSSEYDQVSQSDGQVAGSHEEALGMDNPLMTSFTPDTGMPGMAGVQLMPPAPPHAVLDGRPTAAPPLQPMMDSGIPMYSPTQASLGFPGQSPHSAFKQPCEPAKGPLSTAPPGSPLGLPSEILQTVPEQQVPENTECNSVNHQMSPKRSSFGESGHQDFYDHMVKMPYGRRSRTTSESSVHSMGRERHPSAANQSTLPPPSETIANTAPETKKEPRRKEPETKKAKGGWLSWLRPSKKTEAHLPDDKNKSIVWDEKKQRWVNLNEPEEEVSTKSRCAPPSCTKGRYVDVLNPSGSRPGGVLMPPVDLFAPLAPMPIPTNLFVPMPGEGSQPPEGNPAEISQPVEQANLEATAQPQIFNPIPNADSSPSEPDSLQHGETAAQPVHGGPASGAVQFYNPAQFPQPSAGTSGSRPGRFGQRKYPTLN</sequence>